<dbReference type="Proteomes" id="UP000430345">
    <property type="component" value="Unassembled WGS sequence"/>
</dbReference>
<dbReference type="SMART" id="SM00450">
    <property type="entry name" value="RHOD"/>
    <property type="match status" value="1"/>
</dbReference>
<evidence type="ECO:0000259" key="2">
    <source>
        <dbReference type="PROSITE" id="PS50206"/>
    </source>
</evidence>
<dbReference type="Pfam" id="PF26341">
    <property type="entry name" value="AAA_SelU"/>
    <property type="match status" value="1"/>
</dbReference>
<keyword evidence="1" id="KW-0711">Selenium</keyword>
<protein>
    <submittedName>
        <fullName evidence="3">tRNA 2-selenouridine(34) synthase MnmH</fullName>
    </submittedName>
</protein>
<sequence length="351" mass="40585">MFGTITYEEIYKKENDFIFIDVRSPKEAKEEPLFGAINIPVLLDDERDIVGTLYVRESVEEAKKSAVKFISKRLPEIFEQIQDLYKNNKNKKIVMFCARGGMRSGSLFSLLNSLGFKVLKLEGGYKAYRAFISKKIEEFSQEINFIVLYGNTGVGKTELLYKLKEDGFNTLDLEGCANHRGSILGGVGLGSCHTQKKFDSLVYEALRKRNNNIVFVEGESRRIGRILIPEVLFNKIYKGEKVRINSDYEVRAKRLVNEYTAFENVNIQLEEALSVLKKHISEENINYYKKLVNDGNYEEVALELMKKYYDPMYGVSAKKHNFREQLIINDMETGMEELKRIYNEVSREVVK</sequence>
<keyword evidence="4" id="KW-1185">Reference proteome</keyword>
<dbReference type="SUPFAM" id="SSF52821">
    <property type="entry name" value="Rhodanese/Cell cycle control phosphatase"/>
    <property type="match status" value="1"/>
</dbReference>
<dbReference type="AlphaFoldDB" id="A0A6I1MJJ6"/>
<accession>A0A6I1MJJ6</accession>
<reference evidence="3 4" key="1">
    <citation type="submission" date="2019-10" db="EMBL/GenBank/DDBJ databases">
        <title>The Genome Sequence of Clostridium tarantellae Isolated from Fish Brain.</title>
        <authorList>
            <person name="Bano L."/>
            <person name="Kiel M."/>
            <person name="Sales G."/>
            <person name="Doxey A.C."/>
            <person name="Mansfield M.J."/>
            <person name="Schiavone M."/>
            <person name="Rossetto O."/>
            <person name="Pirazzini M."/>
            <person name="Dobrindt U."/>
            <person name="Montecucco C."/>
        </authorList>
    </citation>
    <scope>NUCLEOTIDE SEQUENCE [LARGE SCALE GENOMIC DNA]</scope>
    <source>
        <strain evidence="3 4">DSM 3997</strain>
    </source>
</reference>
<dbReference type="InterPro" id="IPR036873">
    <property type="entry name" value="Rhodanese-like_dom_sf"/>
</dbReference>
<organism evidence="3 4">
    <name type="scientific">Clostridium tarantellae</name>
    <dbReference type="NCBI Taxonomy" id="39493"/>
    <lineage>
        <taxon>Bacteria</taxon>
        <taxon>Bacillati</taxon>
        <taxon>Bacillota</taxon>
        <taxon>Clostridia</taxon>
        <taxon>Eubacteriales</taxon>
        <taxon>Clostridiaceae</taxon>
        <taxon>Clostridium</taxon>
    </lineage>
</organism>
<proteinExistence type="predicted"/>
<evidence type="ECO:0000256" key="1">
    <source>
        <dbReference type="ARBA" id="ARBA00023266"/>
    </source>
</evidence>
<dbReference type="NCBIfam" id="TIGR03167">
    <property type="entry name" value="tRNA_sel_U_synt"/>
    <property type="match status" value="1"/>
</dbReference>
<dbReference type="NCBIfam" id="NF008750">
    <property type="entry name" value="PRK11784.1-2"/>
    <property type="match status" value="1"/>
</dbReference>
<dbReference type="PANTHER" id="PTHR30401">
    <property type="entry name" value="TRNA 2-SELENOURIDINE SYNTHASE"/>
    <property type="match status" value="1"/>
</dbReference>
<dbReference type="InterPro" id="IPR001763">
    <property type="entry name" value="Rhodanese-like_dom"/>
</dbReference>
<dbReference type="Pfam" id="PF00581">
    <property type="entry name" value="Rhodanese"/>
    <property type="match status" value="1"/>
</dbReference>
<evidence type="ECO:0000313" key="4">
    <source>
        <dbReference type="Proteomes" id="UP000430345"/>
    </source>
</evidence>
<dbReference type="GO" id="GO:0043828">
    <property type="term" value="F:tRNA 2-selenouridine synthase activity"/>
    <property type="evidence" value="ECO:0007669"/>
    <property type="project" value="InterPro"/>
</dbReference>
<dbReference type="EMBL" id="WHJC01000004">
    <property type="protein sequence ID" value="MPQ42322.1"/>
    <property type="molecule type" value="Genomic_DNA"/>
</dbReference>
<dbReference type="OrthoDB" id="9808735at2"/>
<name>A0A6I1MJJ6_9CLOT</name>
<dbReference type="InterPro" id="IPR027417">
    <property type="entry name" value="P-loop_NTPase"/>
</dbReference>
<gene>
    <name evidence="3" type="primary">mnmH</name>
    <name evidence="3" type="ORF">GBZ86_00890</name>
</gene>
<dbReference type="Gene3D" id="3.40.50.300">
    <property type="entry name" value="P-loop containing nucleotide triphosphate hydrolases"/>
    <property type="match status" value="1"/>
</dbReference>
<dbReference type="InterPro" id="IPR017582">
    <property type="entry name" value="SelU"/>
</dbReference>
<dbReference type="PANTHER" id="PTHR30401:SF0">
    <property type="entry name" value="TRNA 2-SELENOURIDINE SYNTHASE"/>
    <property type="match status" value="1"/>
</dbReference>
<evidence type="ECO:0000313" key="3">
    <source>
        <dbReference type="EMBL" id="MPQ42322.1"/>
    </source>
</evidence>
<dbReference type="InterPro" id="IPR058840">
    <property type="entry name" value="AAA_SelU"/>
</dbReference>
<dbReference type="Gene3D" id="3.40.250.10">
    <property type="entry name" value="Rhodanese-like domain"/>
    <property type="match status" value="1"/>
</dbReference>
<dbReference type="GO" id="GO:0002098">
    <property type="term" value="P:tRNA wobble uridine modification"/>
    <property type="evidence" value="ECO:0007669"/>
    <property type="project" value="InterPro"/>
</dbReference>
<dbReference type="SUPFAM" id="SSF52540">
    <property type="entry name" value="P-loop containing nucleoside triphosphate hydrolases"/>
    <property type="match status" value="1"/>
</dbReference>
<dbReference type="RefSeq" id="WP_152886854.1">
    <property type="nucleotide sequence ID" value="NZ_WHJC01000004.1"/>
</dbReference>
<feature type="domain" description="Rhodanese" evidence="2">
    <location>
        <begin position="13"/>
        <end position="137"/>
    </location>
</feature>
<dbReference type="PROSITE" id="PS50206">
    <property type="entry name" value="RHODANESE_3"/>
    <property type="match status" value="1"/>
</dbReference>
<comment type="caution">
    <text evidence="3">The sequence shown here is derived from an EMBL/GenBank/DDBJ whole genome shotgun (WGS) entry which is preliminary data.</text>
</comment>
<dbReference type="NCBIfam" id="NF008752">
    <property type="entry name" value="PRK11784.1-4"/>
    <property type="match status" value="1"/>
</dbReference>